<dbReference type="PANTHER" id="PTHR42891:SF1">
    <property type="entry name" value="D-GLYCERO-BETA-D-MANNO-HEPTOSE-1,7-BISPHOSPHATE 7-PHOSPHATASE"/>
    <property type="match status" value="1"/>
</dbReference>
<feature type="binding site" evidence="10">
    <location>
        <position position="92"/>
    </location>
    <ligand>
        <name>Zn(2+)</name>
        <dbReference type="ChEBI" id="CHEBI:29105"/>
    </ligand>
</feature>
<feature type="binding site" evidence="10">
    <location>
        <position position="98"/>
    </location>
    <ligand>
        <name>Zn(2+)</name>
        <dbReference type="ChEBI" id="CHEBI:29105"/>
    </ligand>
</feature>
<gene>
    <name evidence="11" type="ORF">ENW48_09150</name>
</gene>
<evidence type="ECO:0000256" key="5">
    <source>
        <dbReference type="ARBA" id="ARBA00023277"/>
    </source>
</evidence>
<evidence type="ECO:0000256" key="3">
    <source>
        <dbReference type="ARBA" id="ARBA00022723"/>
    </source>
</evidence>
<keyword evidence="5 7" id="KW-0119">Carbohydrate metabolism</keyword>
<protein>
    <recommendedName>
        <fullName evidence="6 7">D,D-heptose 1,7-bisphosphate phosphatase</fullName>
        <ecNumber evidence="7">3.1.3.-</ecNumber>
    </recommendedName>
</protein>
<dbReference type="InterPro" id="IPR023214">
    <property type="entry name" value="HAD_sf"/>
</dbReference>
<dbReference type="AlphaFoldDB" id="A0A7C5AN49"/>
<keyword evidence="4 7" id="KW-0378">Hydrolase</keyword>
<comment type="caution">
    <text evidence="11">The sequence shown here is derived from an EMBL/GenBank/DDBJ whole genome shotgun (WGS) entry which is preliminary data.</text>
</comment>
<dbReference type="NCBIfam" id="TIGR01656">
    <property type="entry name" value="Histidinol-ppas"/>
    <property type="match status" value="1"/>
</dbReference>
<dbReference type="GO" id="GO:0005737">
    <property type="term" value="C:cytoplasm"/>
    <property type="evidence" value="ECO:0007669"/>
    <property type="project" value="UniProtKB-SubCell"/>
</dbReference>
<feature type="active site" description="Nucleophile" evidence="8">
    <location>
        <position position="11"/>
    </location>
</feature>
<evidence type="ECO:0000256" key="8">
    <source>
        <dbReference type="PIRSR" id="PIRSR004682-1"/>
    </source>
</evidence>
<dbReference type="GO" id="GO:0005975">
    <property type="term" value="P:carbohydrate metabolic process"/>
    <property type="evidence" value="ECO:0007669"/>
    <property type="project" value="InterPro"/>
</dbReference>
<dbReference type="InterPro" id="IPR006543">
    <property type="entry name" value="Histidinol-phos"/>
</dbReference>
<sequence>MKNCAVFLDRDGTINEEMGYINHLSRFILLPRAALAIRRLNEAGFRLVVITNQSGAARGYFAPSLVEEVHARMQALLQAEGAQVDAIYACLHSPDEGCPCRKPKPGLIWQAARELGLDLGCSYLVGDRYLDIQTAINAGVRGVLVLTGYGRGEYEHRSGTWPVPPAYIAEDLWDAAQWIITRSKGLSI</sequence>
<dbReference type="GO" id="GO:0046872">
    <property type="term" value="F:metal ion binding"/>
    <property type="evidence" value="ECO:0007669"/>
    <property type="project" value="UniProtKB-KW"/>
</dbReference>
<dbReference type="SUPFAM" id="SSF56784">
    <property type="entry name" value="HAD-like"/>
    <property type="match status" value="1"/>
</dbReference>
<dbReference type="InterPro" id="IPR006549">
    <property type="entry name" value="HAD-SF_hydro_IIIA"/>
</dbReference>
<keyword evidence="2 7" id="KW-0963">Cytoplasm</keyword>
<dbReference type="CDD" id="cd07503">
    <property type="entry name" value="HAD_HisB-N"/>
    <property type="match status" value="1"/>
</dbReference>
<keyword evidence="10" id="KW-0460">Magnesium</keyword>
<evidence type="ECO:0000256" key="4">
    <source>
        <dbReference type="ARBA" id="ARBA00022801"/>
    </source>
</evidence>
<organism evidence="11">
    <name type="scientific">Desulfobacca acetoxidans</name>
    <dbReference type="NCBI Taxonomy" id="60893"/>
    <lineage>
        <taxon>Bacteria</taxon>
        <taxon>Pseudomonadati</taxon>
        <taxon>Thermodesulfobacteriota</taxon>
        <taxon>Desulfobaccia</taxon>
        <taxon>Desulfobaccales</taxon>
        <taxon>Desulfobaccaceae</taxon>
        <taxon>Desulfobacca</taxon>
    </lineage>
</organism>
<evidence type="ECO:0000256" key="6">
    <source>
        <dbReference type="ARBA" id="ARBA00031828"/>
    </source>
</evidence>
<comment type="cofactor">
    <cofactor evidence="10">
        <name>Mg(2+)</name>
        <dbReference type="ChEBI" id="CHEBI:18420"/>
    </cofactor>
</comment>
<dbReference type="Pfam" id="PF13242">
    <property type="entry name" value="Hydrolase_like"/>
    <property type="match status" value="1"/>
</dbReference>
<feature type="binding site" evidence="10">
    <location>
        <position position="127"/>
    </location>
    <ligand>
        <name>Mg(2+)</name>
        <dbReference type="ChEBI" id="CHEBI:18420"/>
    </ligand>
</feature>
<feature type="binding site" evidence="10">
    <location>
        <position position="100"/>
    </location>
    <ligand>
        <name>Zn(2+)</name>
        <dbReference type="ChEBI" id="CHEBI:29105"/>
    </ligand>
</feature>
<feature type="binding site" evidence="10">
    <location>
        <position position="9"/>
    </location>
    <ligand>
        <name>Mg(2+)</name>
        <dbReference type="ChEBI" id="CHEBI:18420"/>
    </ligand>
</feature>
<evidence type="ECO:0000256" key="7">
    <source>
        <dbReference type="PIRNR" id="PIRNR004682"/>
    </source>
</evidence>
<evidence type="ECO:0000313" key="11">
    <source>
        <dbReference type="EMBL" id="HGZ12373.1"/>
    </source>
</evidence>
<dbReference type="InterPro" id="IPR036412">
    <property type="entry name" value="HAD-like_sf"/>
</dbReference>
<dbReference type="Gene3D" id="3.40.50.1000">
    <property type="entry name" value="HAD superfamily/HAD-like"/>
    <property type="match status" value="1"/>
</dbReference>
<evidence type="ECO:0000256" key="2">
    <source>
        <dbReference type="ARBA" id="ARBA00022490"/>
    </source>
</evidence>
<comment type="similarity">
    <text evidence="7">Belongs to the gmhB family.</text>
</comment>
<comment type="cofactor">
    <cofactor evidence="10">
        <name>Zn(2+)</name>
        <dbReference type="ChEBI" id="CHEBI:29105"/>
    </cofactor>
</comment>
<dbReference type="PANTHER" id="PTHR42891">
    <property type="entry name" value="D-GLYCERO-BETA-D-MANNO-HEPTOSE-1,7-BISPHOSPHATE 7-PHOSPHATASE"/>
    <property type="match status" value="1"/>
</dbReference>
<comment type="subcellular location">
    <subcellularLocation>
        <location evidence="1 7">Cytoplasm</location>
    </subcellularLocation>
</comment>
<keyword evidence="3 10" id="KW-0479">Metal-binding</keyword>
<dbReference type="InterPro" id="IPR004446">
    <property type="entry name" value="Heptose_bisP_phosphatase"/>
</dbReference>
<feature type="site" description="Contributes to substrate recognition" evidence="9">
    <location>
        <position position="101"/>
    </location>
</feature>
<feature type="active site" description="Nucleophile" evidence="8">
    <location>
        <position position="9"/>
    </location>
</feature>
<evidence type="ECO:0000256" key="1">
    <source>
        <dbReference type="ARBA" id="ARBA00004496"/>
    </source>
</evidence>
<accession>A0A7C5AN49</accession>
<name>A0A7C5AN49_9BACT</name>
<evidence type="ECO:0000256" key="10">
    <source>
        <dbReference type="PIRSR" id="PIRSR004682-4"/>
    </source>
</evidence>
<dbReference type="NCBIfam" id="TIGR01662">
    <property type="entry name" value="HAD-SF-IIIA"/>
    <property type="match status" value="1"/>
</dbReference>
<feature type="site" description="Stabilizes the phosphoryl group" evidence="9">
    <location>
        <position position="102"/>
    </location>
</feature>
<reference evidence="11" key="1">
    <citation type="journal article" date="2020" name="mSystems">
        <title>Genome- and Community-Level Interaction Insights into Carbon Utilization and Element Cycling Functions of Hydrothermarchaeota in Hydrothermal Sediment.</title>
        <authorList>
            <person name="Zhou Z."/>
            <person name="Liu Y."/>
            <person name="Xu W."/>
            <person name="Pan J."/>
            <person name="Luo Z.H."/>
            <person name="Li M."/>
        </authorList>
    </citation>
    <scope>NUCLEOTIDE SEQUENCE [LARGE SCALE GENOMIC DNA]</scope>
    <source>
        <strain evidence="11">SpSt-853</strain>
    </source>
</reference>
<proteinExistence type="inferred from homology"/>
<dbReference type="EC" id="3.1.3.-" evidence="7"/>
<keyword evidence="10" id="KW-0862">Zinc</keyword>
<feature type="binding site" evidence="10">
    <location>
        <position position="90"/>
    </location>
    <ligand>
        <name>Zn(2+)</name>
        <dbReference type="ChEBI" id="CHEBI:29105"/>
    </ligand>
</feature>
<dbReference type="GO" id="GO:0016791">
    <property type="term" value="F:phosphatase activity"/>
    <property type="evidence" value="ECO:0007669"/>
    <property type="project" value="InterPro"/>
</dbReference>
<dbReference type="EMBL" id="DTKJ01000059">
    <property type="protein sequence ID" value="HGZ12373.1"/>
    <property type="molecule type" value="Genomic_DNA"/>
</dbReference>
<dbReference type="PIRSF" id="PIRSF004682">
    <property type="entry name" value="GmhB"/>
    <property type="match status" value="1"/>
</dbReference>
<evidence type="ECO:0000256" key="9">
    <source>
        <dbReference type="PIRSR" id="PIRSR004682-3"/>
    </source>
</evidence>
<feature type="binding site" evidence="10">
    <location>
        <position position="11"/>
    </location>
    <ligand>
        <name>Mg(2+)</name>
        <dbReference type="ChEBI" id="CHEBI:18420"/>
    </ligand>
</feature>
<feature type="site" description="Stabilizes the phosphoryl group" evidence="9">
    <location>
        <position position="51"/>
    </location>
</feature>